<keyword evidence="14" id="KW-1133">Transmembrane helix</keyword>
<evidence type="ECO:0000256" key="6">
    <source>
        <dbReference type="ARBA" id="ARBA00023038"/>
    </source>
</evidence>
<dbReference type="PANTHER" id="PTHR24208">
    <property type="entry name" value="LIM/HOMEOBOX PROTEIN LHX"/>
    <property type="match status" value="1"/>
</dbReference>
<dbReference type="CDD" id="cd00086">
    <property type="entry name" value="homeodomain"/>
    <property type="match status" value="1"/>
</dbReference>
<proteinExistence type="predicted"/>
<dbReference type="PROSITE" id="PS50071">
    <property type="entry name" value="HOMEOBOX_2"/>
    <property type="match status" value="1"/>
</dbReference>
<reference evidence="17" key="1">
    <citation type="submission" date="2022-01" db="EMBL/GenBank/DDBJ databases">
        <authorList>
            <person name="Braso-Vives M."/>
        </authorList>
    </citation>
    <scope>NUCLEOTIDE SEQUENCE</scope>
</reference>
<dbReference type="InterPro" id="IPR001781">
    <property type="entry name" value="Znf_LIM"/>
</dbReference>
<dbReference type="GO" id="GO:0005634">
    <property type="term" value="C:nucleus"/>
    <property type="evidence" value="ECO:0007669"/>
    <property type="project" value="UniProtKB-SubCell"/>
</dbReference>
<evidence type="ECO:0000256" key="12">
    <source>
        <dbReference type="PROSITE-ProRule" id="PRU00125"/>
    </source>
</evidence>
<dbReference type="CDD" id="cd09373">
    <property type="entry name" value="LIM1_AWH"/>
    <property type="match status" value="1"/>
</dbReference>
<dbReference type="Pfam" id="PF00412">
    <property type="entry name" value="LIM"/>
    <property type="match status" value="2"/>
</dbReference>
<keyword evidence="18" id="KW-1185">Reference proteome</keyword>
<keyword evidence="3" id="KW-0677">Repeat</keyword>
<comment type="subcellular location">
    <subcellularLocation>
        <location evidence="1 11 13">Nucleus</location>
    </subcellularLocation>
</comment>
<dbReference type="GO" id="GO:0000977">
    <property type="term" value="F:RNA polymerase II transcription regulatory region sequence-specific DNA binding"/>
    <property type="evidence" value="ECO:0007669"/>
    <property type="project" value="TreeGrafter"/>
</dbReference>
<dbReference type="InterPro" id="IPR001356">
    <property type="entry name" value="HD"/>
</dbReference>
<dbReference type="AlphaFoldDB" id="A0A8K0AA38"/>
<feature type="domain" description="LIM zinc-binding" evidence="15">
    <location>
        <begin position="116"/>
        <end position="177"/>
    </location>
</feature>
<evidence type="ECO:0000256" key="4">
    <source>
        <dbReference type="ARBA" id="ARBA00022833"/>
    </source>
</evidence>
<feature type="transmembrane region" description="Helical" evidence="14">
    <location>
        <begin position="281"/>
        <end position="302"/>
    </location>
</feature>
<evidence type="ECO:0000313" key="17">
    <source>
        <dbReference type="EMBL" id="CAH1271802.1"/>
    </source>
</evidence>
<keyword evidence="5" id="KW-0805">Transcription regulation</keyword>
<dbReference type="GO" id="GO:0000981">
    <property type="term" value="F:DNA-binding transcription factor activity, RNA polymerase II-specific"/>
    <property type="evidence" value="ECO:0007669"/>
    <property type="project" value="TreeGrafter"/>
</dbReference>
<evidence type="ECO:0000256" key="5">
    <source>
        <dbReference type="ARBA" id="ARBA00023015"/>
    </source>
</evidence>
<dbReference type="PROSITE" id="PS50023">
    <property type="entry name" value="LIM_DOMAIN_2"/>
    <property type="match status" value="2"/>
</dbReference>
<evidence type="ECO:0000256" key="3">
    <source>
        <dbReference type="ARBA" id="ARBA00022737"/>
    </source>
</evidence>
<keyword evidence="4 12" id="KW-0862">Zinc</keyword>
<dbReference type="Pfam" id="PF00046">
    <property type="entry name" value="Homeodomain"/>
    <property type="match status" value="1"/>
</dbReference>
<dbReference type="InterPro" id="IPR009057">
    <property type="entry name" value="Homeodomain-like_sf"/>
</dbReference>
<feature type="DNA-binding region" description="Homeobox" evidence="11">
    <location>
        <begin position="202"/>
        <end position="245"/>
    </location>
</feature>
<dbReference type="FunFam" id="2.10.110.10:FF:000023">
    <property type="entry name" value="LIM homeobox 6"/>
    <property type="match status" value="1"/>
</dbReference>
<evidence type="ECO:0000256" key="10">
    <source>
        <dbReference type="ARBA" id="ARBA00023242"/>
    </source>
</evidence>
<gene>
    <name evidence="17" type="primary">LHX8</name>
    <name evidence="17" type="ORF">BLAG_LOCUS23669</name>
</gene>
<dbReference type="OrthoDB" id="10068367at2759"/>
<keyword evidence="2 12" id="KW-0479">Metal-binding</keyword>
<name>A0A8K0AA38_BRALA</name>
<keyword evidence="10 11" id="KW-0539">Nucleus</keyword>
<accession>A0A8K0AA38</accession>
<evidence type="ECO:0000259" key="15">
    <source>
        <dbReference type="PROSITE" id="PS50023"/>
    </source>
</evidence>
<dbReference type="GO" id="GO:0030182">
    <property type="term" value="P:neuron differentiation"/>
    <property type="evidence" value="ECO:0007669"/>
    <property type="project" value="TreeGrafter"/>
</dbReference>
<keyword evidence="14" id="KW-0472">Membrane</keyword>
<feature type="transmembrane region" description="Helical" evidence="14">
    <location>
        <begin position="384"/>
        <end position="407"/>
    </location>
</feature>
<dbReference type="Proteomes" id="UP000838412">
    <property type="component" value="Chromosome 8"/>
</dbReference>
<dbReference type="PROSITE" id="PS00478">
    <property type="entry name" value="LIM_DOMAIN_1"/>
    <property type="match status" value="1"/>
</dbReference>
<keyword evidence="9" id="KW-0804">Transcription</keyword>
<keyword evidence="7 11" id="KW-0238">DNA-binding</keyword>
<dbReference type="SMART" id="SM00389">
    <property type="entry name" value="HOX"/>
    <property type="match status" value="1"/>
</dbReference>
<evidence type="ECO:0000259" key="16">
    <source>
        <dbReference type="PROSITE" id="PS50071"/>
    </source>
</evidence>
<dbReference type="EMBL" id="OV696693">
    <property type="protein sequence ID" value="CAH1271802.1"/>
    <property type="molecule type" value="Genomic_DNA"/>
</dbReference>
<feature type="transmembrane region" description="Helical" evidence="14">
    <location>
        <begin position="322"/>
        <end position="350"/>
    </location>
</feature>
<feature type="domain" description="LIM zinc-binding" evidence="15">
    <location>
        <begin position="54"/>
        <end position="115"/>
    </location>
</feature>
<evidence type="ECO:0000256" key="13">
    <source>
        <dbReference type="RuleBase" id="RU000682"/>
    </source>
</evidence>
<organism evidence="17 18">
    <name type="scientific">Branchiostoma lanceolatum</name>
    <name type="common">Common lancelet</name>
    <name type="synonym">Amphioxus lanceolatum</name>
    <dbReference type="NCBI Taxonomy" id="7740"/>
    <lineage>
        <taxon>Eukaryota</taxon>
        <taxon>Metazoa</taxon>
        <taxon>Chordata</taxon>
        <taxon>Cephalochordata</taxon>
        <taxon>Leptocardii</taxon>
        <taxon>Amphioxiformes</taxon>
        <taxon>Branchiostomatidae</taxon>
        <taxon>Branchiostoma</taxon>
    </lineage>
</organism>
<dbReference type="SMART" id="SM00132">
    <property type="entry name" value="LIM"/>
    <property type="match status" value="2"/>
</dbReference>
<dbReference type="SUPFAM" id="SSF57716">
    <property type="entry name" value="Glucocorticoid receptor-like (DNA-binding domain)"/>
    <property type="match status" value="2"/>
</dbReference>
<keyword evidence="14" id="KW-0812">Transmembrane</keyword>
<evidence type="ECO:0000313" key="18">
    <source>
        <dbReference type="Proteomes" id="UP000838412"/>
    </source>
</evidence>
<evidence type="ECO:0000256" key="1">
    <source>
        <dbReference type="ARBA" id="ARBA00004123"/>
    </source>
</evidence>
<evidence type="ECO:0000256" key="14">
    <source>
        <dbReference type="SAM" id="Phobius"/>
    </source>
</evidence>
<feature type="transmembrane region" description="Helical" evidence="14">
    <location>
        <begin position="251"/>
        <end position="274"/>
    </location>
</feature>
<evidence type="ECO:0000256" key="8">
    <source>
        <dbReference type="ARBA" id="ARBA00023155"/>
    </source>
</evidence>
<dbReference type="CDD" id="cd09379">
    <property type="entry name" value="LIM2_AWH"/>
    <property type="match status" value="1"/>
</dbReference>
<dbReference type="InterPro" id="IPR050453">
    <property type="entry name" value="LIM_Homeobox_TF"/>
</dbReference>
<evidence type="ECO:0000256" key="11">
    <source>
        <dbReference type="PROSITE-ProRule" id="PRU00108"/>
    </source>
</evidence>
<feature type="domain" description="Homeobox" evidence="16">
    <location>
        <begin position="200"/>
        <end position="244"/>
    </location>
</feature>
<dbReference type="FunFam" id="2.10.110.10:FF:000031">
    <property type="entry name" value="LIM homeobox 6, isoform CRA_b"/>
    <property type="match status" value="1"/>
</dbReference>
<evidence type="ECO:0000256" key="2">
    <source>
        <dbReference type="ARBA" id="ARBA00022723"/>
    </source>
</evidence>
<dbReference type="PANTHER" id="PTHR24208:SF127">
    <property type="entry name" value="LIM_HOMEOBOX PROTEIN AWH"/>
    <property type="match status" value="1"/>
</dbReference>
<evidence type="ECO:0000256" key="7">
    <source>
        <dbReference type="ARBA" id="ARBA00023125"/>
    </source>
</evidence>
<feature type="transmembrane region" description="Helical" evidence="14">
    <location>
        <begin position="357"/>
        <end position="378"/>
    </location>
</feature>
<sequence>MSGFGTTVSPLFRTFSSPPNWEALYTPCVPGTGAGTGHRQHDRSMSEHAEMDSELCTGCGGPIQDKFLLKVGERQWHVKCLRCSVCQTPLGRHTTCYTREADVYCKADYIRQFGTKCAKCCRNIQSNDWVRRAKSNVYHLACFACDACKRQLSTGEEFALHDGKVLCKTHYLEAMDAAAGSGNGSDCDSLYSGESGSGGHRPKRVRTTFTEEQLRVLQANFNIDSNPDGQDLERIAQITGLSKRVTQMPTLTLLSLSLVLKMPTLTLLSLSFVLNMPTLKLLSLSLMLNMSSLTLLSLPLVLNMPTLSVLYLTPRCRTTLSLFLSLVLNTSTLTSTPMATLTLLSLSLVLNMPTLTLLSLSLVLNMPTLTLLPLSLVLKMPTPTLLPLSLVLNMPTLTLPSLSLVWFQNSRARQKKYGNLTGSKSLSPGRKCCIKCGQIYCACVQGGLQATSCA</sequence>
<dbReference type="Gene3D" id="1.10.10.60">
    <property type="entry name" value="Homeodomain-like"/>
    <property type="match status" value="1"/>
</dbReference>
<dbReference type="GO" id="GO:0046872">
    <property type="term" value="F:metal ion binding"/>
    <property type="evidence" value="ECO:0007669"/>
    <property type="project" value="UniProtKB-KW"/>
</dbReference>
<keyword evidence="6 12" id="KW-0440">LIM domain</keyword>
<dbReference type="Gene3D" id="2.10.110.10">
    <property type="entry name" value="Cysteine Rich Protein"/>
    <property type="match status" value="2"/>
</dbReference>
<keyword evidence="8 11" id="KW-0371">Homeobox</keyword>
<dbReference type="SUPFAM" id="SSF46689">
    <property type="entry name" value="Homeodomain-like"/>
    <property type="match status" value="1"/>
</dbReference>
<evidence type="ECO:0000256" key="9">
    <source>
        <dbReference type="ARBA" id="ARBA00023163"/>
    </source>
</evidence>
<protein>
    <submittedName>
        <fullName evidence="17">LHX8 protein</fullName>
    </submittedName>
</protein>